<organism evidence="1 2">
    <name type="scientific">Persea americana</name>
    <name type="common">Avocado</name>
    <dbReference type="NCBI Taxonomy" id="3435"/>
    <lineage>
        <taxon>Eukaryota</taxon>
        <taxon>Viridiplantae</taxon>
        <taxon>Streptophyta</taxon>
        <taxon>Embryophyta</taxon>
        <taxon>Tracheophyta</taxon>
        <taxon>Spermatophyta</taxon>
        <taxon>Magnoliopsida</taxon>
        <taxon>Magnoliidae</taxon>
        <taxon>Laurales</taxon>
        <taxon>Lauraceae</taxon>
        <taxon>Persea</taxon>
    </lineage>
</organism>
<protein>
    <submittedName>
        <fullName evidence="1">Uncharacterized protein</fullName>
    </submittedName>
</protein>
<evidence type="ECO:0000313" key="2">
    <source>
        <dbReference type="Proteomes" id="UP001234297"/>
    </source>
</evidence>
<name>A0ACC2K2N9_PERAE</name>
<dbReference type="Proteomes" id="UP001234297">
    <property type="component" value="Chromosome 12"/>
</dbReference>
<evidence type="ECO:0000313" key="1">
    <source>
        <dbReference type="EMBL" id="KAJ8615368.1"/>
    </source>
</evidence>
<gene>
    <name evidence="1" type="ORF">MRB53_034740</name>
</gene>
<accession>A0ACC2K2N9</accession>
<sequence>MMLKLTPQIWKKIRAKEVHRGPVPRYDGRFEIVLKVGKLAYRLSLPDRIKVHPVFHVSFLKPYHEDPSDASRGVSWRAPPTIRAQFDRKFQKILANKTEGESKTNRRTSYLVQWEVVEESEASWEKGTTLGQFEKEITEYLSKKWMRSSVA</sequence>
<comment type="caution">
    <text evidence="1">The sequence shown here is derived from an EMBL/GenBank/DDBJ whole genome shotgun (WGS) entry which is preliminary data.</text>
</comment>
<reference evidence="1 2" key="1">
    <citation type="journal article" date="2022" name="Hortic Res">
        <title>A haplotype resolved chromosomal level avocado genome allows analysis of novel avocado genes.</title>
        <authorList>
            <person name="Nath O."/>
            <person name="Fletcher S.J."/>
            <person name="Hayward A."/>
            <person name="Shaw L.M."/>
            <person name="Masouleh A.K."/>
            <person name="Furtado A."/>
            <person name="Henry R.J."/>
            <person name="Mitter N."/>
        </authorList>
    </citation>
    <scope>NUCLEOTIDE SEQUENCE [LARGE SCALE GENOMIC DNA]</scope>
    <source>
        <strain evidence="2">cv. Hass</strain>
    </source>
</reference>
<proteinExistence type="predicted"/>
<keyword evidence="2" id="KW-1185">Reference proteome</keyword>
<dbReference type="EMBL" id="CM056820">
    <property type="protein sequence ID" value="KAJ8615368.1"/>
    <property type="molecule type" value="Genomic_DNA"/>
</dbReference>